<accession>A0A8J2SL84</accession>
<sequence>MVRFAVLLLTAARALQLPTVPPRRSVVVAAAPGEPLFLCEEHVAIALDECKREYDAVFYQDESLKMSGDVRCAGIDGCDVTLRLVGMFWHSRRVVYDLAANYLQARIPEIADVVPFSDANLDDARTQAPDFNGDRQEIERLGHEPWDAVTIRHRPGLTFTGYNVY</sequence>
<dbReference type="PANTHER" id="PTHR36018">
    <property type="entry name" value="OS09G0481800 PROTEIN"/>
    <property type="match status" value="1"/>
</dbReference>
<keyword evidence="1" id="KW-0732">Signal</keyword>
<feature type="chain" id="PRO_5035247731" evidence="1">
    <location>
        <begin position="17"/>
        <end position="165"/>
    </location>
</feature>
<feature type="signal peptide" evidence="1">
    <location>
        <begin position="1"/>
        <end position="16"/>
    </location>
</feature>
<dbReference type="EMBL" id="CAKKNE010000004">
    <property type="protein sequence ID" value="CAH0372966.1"/>
    <property type="molecule type" value="Genomic_DNA"/>
</dbReference>
<dbReference type="PANTHER" id="PTHR36018:SF1">
    <property type="entry name" value="OS09G0481800 PROTEIN"/>
    <property type="match status" value="1"/>
</dbReference>
<name>A0A8J2SL84_9STRA</name>
<comment type="caution">
    <text evidence="2">The sequence shown here is derived from an EMBL/GenBank/DDBJ whole genome shotgun (WGS) entry which is preliminary data.</text>
</comment>
<dbReference type="OrthoDB" id="446939at2759"/>
<reference evidence="2" key="1">
    <citation type="submission" date="2021-11" db="EMBL/GenBank/DDBJ databases">
        <authorList>
            <consortium name="Genoscope - CEA"/>
            <person name="William W."/>
        </authorList>
    </citation>
    <scope>NUCLEOTIDE SEQUENCE</scope>
</reference>
<gene>
    <name evidence="2" type="ORF">PECAL_4P01280</name>
</gene>
<dbReference type="Proteomes" id="UP000789595">
    <property type="component" value="Unassembled WGS sequence"/>
</dbReference>
<proteinExistence type="predicted"/>
<protein>
    <submittedName>
        <fullName evidence="2">Uncharacterized protein</fullName>
    </submittedName>
</protein>
<organism evidence="2 3">
    <name type="scientific">Pelagomonas calceolata</name>
    <dbReference type="NCBI Taxonomy" id="35677"/>
    <lineage>
        <taxon>Eukaryota</taxon>
        <taxon>Sar</taxon>
        <taxon>Stramenopiles</taxon>
        <taxon>Ochrophyta</taxon>
        <taxon>Pelagophyceae</taxon>
        <taxon>Pelagomonadales</taxon>
        <taxon>Pelagomonadaceae</taxon>
        <taxon>Pelagomonas</taxon>
    </lineage>
</organism>
<evidence type="ECO:0000313" key="2">
    <source>
        <dbReference type="EMBL" id="CAH0372966.1"/>
    </source>
</evidence>
<evidence type="ECO:0000256" key="1">
    <source>
        <dbReference type="SAM" id="SignalP"/>
    </source>
</evidence>
<evidence type="ECO:0000313" key="3">
    <source>
        <dbReference type="Proteomes" id="UP000789595"/>
    </source>
</evidence>
<dbReference type="AlphaFoldDB" id="A0A8J2SL84"/>
<keyword evidence="3" id="KW-1185">Reference proteome</keyword>